<dbReference type="Proteomes" id="UP000265520">
    <property type="component" value="Unassembled WGS sequence"/>
</dbReference>
<evidence type="ECO:0000256" key="2">
    <source>
        <dbReference type="SAM" id="Phobius"/>
    </source>
</evidence>
<feature type="non-terminal residue" evidence="3">
    <location>
        <position position="1"/>
    </location>
</feature>
<proteinExistence type="predicted"/>
<evidence type="ECO:0000256" key="1">
    <source>
        <dbReference type="SAM" id="MobiDB-lite"/>
    </source>
</evidence>
<comment type="caution">
    <text evidence="3">The sequence shown here is derived from an EMBL/GenBank/DDBJ whole genome shotgun (WGS) entry which is preliminary data.</text>
</comment>
<name>A0A392M2X5_9FABA</name>
<feature type="transmembrane region" description="Helical" evidence="2">
    <location>
        <begin position="48"/>
        <end position="65"/>
    </location>
</feature>
<dbReference type="AlphaFoldDB" id="A0A392M2X5"/>
<feature type="region of interest" description="Disordered" evidence="1">
    <location>
        <begin position="259"/>
        <end position="282"/>
    </location>
</feature>
<sequence>FQLPIWCMEILNLKDIKGLRNLCYRLYNMIVVATSLLTTYMYLCNKSIIFTFIYLFMFCATMENLNIHETQNTNANTKNLTPAELLDCCLVGKLLINKPIRFNALKDRLATLWKPNPTTVALDIADIWVQVHQLPYGFMNEQIGLLIDSHIGGSIKYDDTNNYSPWRKYMSLRVAINTQEPLKTGLSFQREQGQSGAIGTTANTNSSINDSWKHSLFGRVKVTCDPKTKKPTFFTGKTNMGNSVHTSEKQWAPLIFNEQDKQESESANSDHESAKQNNGPITVENVRAMNLRGRKFIHSARS</sequence>
<keyword evidence="2" id="KW-1133">Transmembrane helix</keyword>
<feature type="transmembrane region" description="Helical" evidence="2">
    <location>
        <begin position="22"/>
        <end position="42"/>
    </location>
</feature>
<keyword evidence="2" id="KW-0472">Membrane</keyword>
<evidence type="ECO:0000313" key="3">
    <source>
        <dbReference type="EMBL" id="MCH81611.1"/>
    </source>
</evidence>
<dbReference type="EMBL" id="LXQA010002527">
    <property type="protein sequence ID" value="MCH81611.1"/>
    <property type="molecule type" value="Genomic_DNA"/>
</dbReference>
<keyword evidence="4" id="KW-1185">Reference proteome</keyword>
<gene>
    <name evidence="3" type="ORF">A2U01_0002402</name>
</gene>
<accession>A0A392M2X5</accession>
<evidence type="ECO:0000313" key="4">
    <source>
        <dbReference type="Proteomes" id="UP000265520"/>
    </source>
</evidence>
<feature type="compositionally biased region" description="Basic and acidic residues" evidence="1">
    <location>
        <begin position="259"/>
        <end position="274"/>
    </location>
</feature>
<protein>
    <submittedName>
        <fullName evidence="3">DUF4283 domain protein</fullName>
    </submittedName>
</protein>
<keyword evidence="2" id="KW-0812">Transmembrane</keyword>
<reference evidence="3 4" key="1">
    <citation type="journal article" date="2018" name="Front. Plant Sci.">
        <title>Red Clover (Trifolium pratense) and Zigzag Clover (T. medium) - A Picture of Genomic Similarities and Differences.</title>
        <authorList>
            <person name="Dluhosova J."/>
            <person name="Istvanek J."/>
            <person name="Nedelnik J."/>
            <person name="Repkova J."/>
        </authorList>
    </citation>
    <scope>NUCLEOTIDE SEQUENCE [LARGE SCALE GENOMIC DNA]</scope>
    <source>
        <strain evidence="4">cv. 10/8</strain>
        <tissue evidence="3">Leaf</tissue>
    </source>
</reference>
<organism evidence="3 4">
    <name type="scientific">Trifolium medium</name>
    <dbReference type="NCBI Taxonomy" id="97028"/>
    <lineage>
        <taxon>Eukaryota</taxon>
        <taxon>Viridiplantae</taxon>
        <taxon>Streptophyta</taxon>
        <taxon>Embryophyta</taxon>
        <taxon>Tracheophyta</taxon>
        <taxon>Spermatophyta</taxon>
        <taxon>Magnoliopsida</taxon>
        <taxon>eudicotyledons</taxon>
        <taxon>Gunneridae</taxon>
        <taxon>Pentapetalae</taxon>
        <taxon>rosids</taxon>
        <taxon>fabids</taxon>
        <taxon>Fabales</taxon>
        <taxon>Fabaceae</taxon>
        <taxon>Papilionoideae</taxon>
        <taxon>50 kb inversion clade</taxon>
        <taxon>NPAAA clade</taxon>
        <taxon>Hologalegina</taxon>
        <taxon>IRL clade</taxon>
        <taxon>Trifolieae</taxon>
        <taxon>Trifolium</taxon>
    </lineage>
</organism>